<dbReference type="PANTHER" id="PTHR42939">
    <property type="entry name" value="ABC TRANSPORTER ATP-BINDING PROTEIN ALBC-RELATED"/>
    <property type="match status" value="1"/>
</dbReference>
<dbReference type="EMBL" id="FNHD01000004">
    <property type="protein sequence ID" value="SDL68647.1"/>
    <property type="molecule type" value="Genomic_DNA"/>
</dbReference>
<keyword evidence="3" id="KW-0067">ATP-binding</keyword>
<proteinExistence type="predicted"/>
<dbReference type="InterPro" id="IPR003439">
    <property type="entry name" value="ABC_transporter-like_ATP-bd"/>
</dbReference>
<keyword evidence="2" id="KW-0547">Nucleotide-binding</keyword>
<comment type="caution">
    <text evidence="5">The sequence shown here is derived from an EMBL/GenBank/DDBJ whole genome shotgun (WGS) entry which is preliminary data.</text>
</comment>
<dbReference type="InterPro" id="IPR027417">
    <property type="entry name" value="P-loop_NTPase"/>
</dbReference>
<accession>A0ABY0QS15</accession>
<keyword evidence="1" id="KW-0813">Transport</keyword>
<name>A0ABY0QS15_9FLAO</name>
<evidence type="ECO:0000313" key="6">
    <source>
        <dbReference type="Proteomes" id="UP000199242"/>
    </source>
</evidence>
<dbReference type="InterPro" id="IPR051782">
    <property type="entry name" value="ABC_Transporter_VariousFunc"/>
</dbReference>
<evidence type="ECO:0000313" key="5">
    <source>
        <dbReference type="EMBL" id="SDL68647.1"/>
    </source>
</evidence>
<protein>
    <submittedName>
        <fullName evidence="5">ABC-type multidrug transport system, ATPase component</fullName>
    </submittedName>
</protein>
<gene>
    <name evidence="5" type="ORF">SAMN05216273_104181</name>
</gene>
<dbReference type="RefSeq" id="WP_176764870.1">
    <property type="nucleotide sequence ID" value="NZ_FNHD01000004.1"/>
</dbReference>
<dbReference type="InterPro" id="IPR003593">
    <property type="entry name" value="AAA+_ATPase"/>
</dbReference>
<dbReference type="PANTHER" id="PTHR42939:SF1">
    <property type="entry name" value="ABC TRANSPORTER ATP-BINDING PROTEIN ALBC-RELATED"/>
    <property type="match status" value="1"/>
</dbReference>
<organism evidence="5 6">
    <name type="scientific">Chryseobacterium taihuense</name>
    <dbReference type="NCBI Taxonomy" id="1141221"/>
    <lineage>
        <taxon>Bacteria</taxon>
        <taxon>Pseudomonadati</taxon>
        <taxon>Bacteroidota</taxon>
        <taxon>Flavobacteriia</taxon>
        <taxon>Flavobacteriales</taxon>
        <taxon>Weeksellaceae</taxon>
        <taxon>Chryseobacterium group</taxon>
        <taxon>Chryseobacterium</taxon>
    </lineage>
</organism>
<dbReference type="PROSITE" id="PS50893">
    <property type="entry name" value="ABC_TRANSPORTER_2"/>
    <property type="match status" value="1"/>
</dbReference>
<dbReference type="SUPFAM" id="SSF52540">
    <property type="entry name" value="P-loop containing nucleoside triphosphate hydrolases"/>
    <property type="match status" value="1"/>
</dbReference>
<keyword evidence="6" id="KW-1185">Reference proteome</keyword>
<dbReference type="SMART" id="SM00382">
    <property type="entry name" value="AAA"/>
    <property type="match status" value="1"/>
</dbReference>
<reference evidence="5 6" key="1">
    <citation type="submission" date="2016-10" db="EMBL/GenBank/DDBJ databases">
        <authorList>
            <person name="Varghese N."/>
            <person name="Submissions S."/>
        </authorList>
    </citation>
    <scope>NUCLEOTIDE SEQUENCE [LARGE SCALE GENOMIC DNA]</scope>
    <source>
        <strain evidence="5 6">CGMCC 1.10941</strain>
    </source>
</reference>
<dbReference type="Pfam" id="PF00005">
    <property type="entry name" value="ABC_tran"/>
    <property type="match status" value="1"/>
</dbReference>
<evidence type="ECO:0000256" key="2">
    <source>
        <dbReference type="ARBA" id="ARBA00022741"/>
    </source>
</evidence>
<feature type="domain" description="ABC transporter" evidence="4">
    <location>
        <begin position="4"/>
        <end position="220"/>
    </location>
</feature>
<sequence>MSILHIDSITKSYGEKYILRDIYLSCETGKTIGILGRNGCGKSTLLQIIFGTAKGNSQYIKYNHQILQKQSDRKNIIVYLPQNTFLPKNINIKKLIILFCSHQNTEKLFQNPLMQPFLDETPRNLSDGEVRIIEILLLLYSDAEFILLDEPFQNLSPKIVSEIKIMIRQQTQNKGFIISDHQYQDVIDIADDLYFLSEGCLRPVKDLSDLKQFNYLPKNI</sequence>
<evidence type="ECO:0000256" key="1">
    <source>
        <dbReference type="ARBA" id="ARBA00022448"/>
    </source>
</evidence>
<evidence type="ECO:0000259" key="4">
    <source>
        <dbReference type="PROSITE" id="PS50893"/>
    </source>
</evidence>
<evidence type="ECO:0000256" key="3">
    <source>
        <dbReference type="ARBA" id="ARBA00022840"/>
    </source>
</evidence>
<dbReference type="Proteomes" id="UP000199242">
    <property type="component" value="Unassembled WGS sequence"/>
</dbReference>
<dbReference type="Gene3D" id="3.40.50.300">
    <property type="entry name" value="P-loop containing nucleotide triphosphate hydrolases"/>
    <property type="match status" value="1"/>
</dbReference>